<dbReference type="Gene3D" id="3.90.25.10">
    <property type="entry name" value="UDP-galactose 4-epimerase, domain 1"/>
    <property type="match status" value="1"/>
</dbReference>
<accession>A0A1S8CW16</accession>
<evidence type="ECO:0000313" key="3">
    <source>
        <dbReference type="Proteomes" id="UP000192132"/>
    </source>
</evidence>
<feature type="domain" description="NAD(P)-binding" evidence="1">
    <location>
        <begin position="7"/>
        <end position="183"/>
    </location>
</feature>
<reference evidence="2 3" key="1">
    <citation type="submission" date="2016-10" db="EMBL/GenBank/DDBJ databases">
        <title>Draft Genome sequence of Alkanindiges sp. strain H1.</title>
        <authorList>
            <person name="Subhash Y."/>
            <person name="Lee S."/>
        </authorList>
    </citation>
    <scope>NUCLEOTIDE SEQUENCE [LARGE SCALE GENOMIC DNA]</scope>
    <source>
        <strain evidence="2 3">H1</strain>
    </source>
</reference>
<evidence type="ECO:0000259" key="1">
    <source>
        <dbReference type="Pfam" id="PF13460"/>
    </source>
</evidence>
<dbReference type="InterPro" id="IPR036291">
    <property type="entry name" value="NAD(P)-bd_dom_sf"/>
</dbReference>
<dbReference type="PANTHER" id="PTHR47129:SF1">
    <property type="entry name" value="NMRA-LIKE DOMAIN-CONTAINING PROTEIN"/>
    <property type="match status" value="1"/>
</dbReference>
<dbReference type="InterPro" id="IPR016040">
    <property type="entry name" value="NAD(P)-bd_dom"/>
</dbReference>
<dbReference type="RefSeq" id="WP_076878177.1">
    <property type="nucleotide sequence ID" value="NZ_MLCN01000022.1"/>
</dbReference>
<dbReference type="EMBL" id="MLCN01000022">
    <property type="protein sequence ID" value="ONG39812.1"/>
    <property type="molecule type" value="Genomic_DNA"/>
</dbReference>
<comment type="caution">
    <text evidence="2">The sequence shown here is derived from an EMBL/GenBank/DDBJ whole genome shotgun (WGS) entry which is preliminary data.</text>
</comment>
<organism evidence="2 3">
    <name type="scientific">Alkanindiges hydrocarboniclasticus</name>
    <dbReference type="NCBI Taxonomy" id="1907941"/>
    <lineage>
        <taxon>Bacteria</taxon>
        <taxon>Pseudomonadati</taxon>
        <taxon>Pseudomonadota</taxon>
        <taxon>Gammaproteobacteria</taxon>
        <taxon>Moraxellales</taxon>
        <taxon>Moraxellaceae</taxon>
        <taxon>Alkanindiges</taxon>
    </lineage>
</organism>
<proteinExistence type="predicted"/>
<dbReference type="Gene3D" id="3.40.50.720">
    <property type="entry name" value="NAD(P)-binding Rossmann-like Domain"/>
    <property type="match status" value="1"/>
</dbReference>
<dbReference type="InterPro" id="IPR052718">
    <property type="entry name" value="NmrA-type_oxidoreductase"/>
</dbReference>
<dbReference type="Proteomes" id="UP000192132">
    <property type="component" value="Unassembled WGS sequence"/>
</dbReference>
<dbReference type="PANTHER" id="PTHR47129">
    <property type="entry name" value="QUINONE OXIDOREDUCTASE 2"/>
    <property type="match status" value="1"/>
</dbReference>
<keyword evidence="3" id="KW-1185">Reference proteome</keyword>
<dbReference type="AlphaFoldDB" id="A0A1S8CW16"/>
<name>A0A1S8CW16_9GAMM</name>
<dbReference type="OrthoDB" id="5510591at2"/>
<dbReference type="CDD" id="cd05269">
    <property type="entry name" value="TMR_SDR_a"/>
    <property type="match status" value="1"/>
</dbReference>
<sequence length="284" mass="30703">MSIVVTGATGKLGQLVIQALLKRTSASNIVAIIRNADKAAQLAALGIEVRLANYDDIESLYTALVGAEKLLLISSSEVGKRAVQHFNVIEAARQADVKHFVYTSLLHADRSPLALAEEHWLTEQALFKSGLTYTILRNGWYTENYTSGLKSALSQNVIIGATDEGQISSASRQDYAEAAAIVLTTFAHENKVYELAGDKAYTLTELACEASRQTGQNIVYFNMTEHDYREKLINMGTEPAVANLLSNSDAGAASGALFDDSGCLRQLLGRDTTPLSDCVRQGLL</sequence>
<gene>
    <name evidence="2" type="ORF">BKE30_08515</name>
</gene>
<dbReference type="Pfam" id="PF13460">
    <property type="entry name" value="NAD_binding_10"/>
    <property type="match status" value="1"/>
</dbReference>
<dbReference type="SUPFAM" id="SSF51735">
    <property type="entry name" value="NAD(P)-binding Rossmann-fold domains"/>
    <property type="match status" value="1"/>
</dbReference>
<dbReference type="STRING" id="1907941.BKE30_08515"/>
<protein>
    <submittedName>
        <fullName evidence="2">NAD(P)-dependent oxidoreductase</fullName>
    </submittedName>
</protein>
<evidence type="ECO:0000313" key="2">
    <source>
        <dbReference type="EMBL" id="ONG39812.1"/>
    </source>
</evidence>